<comment type="catalytic activity">
    <reaction evidence="12">
        <text>menaquinone-4 + NADH + H(+) = menaquinol-4 + NAD(+)</text>
        <dbReference type="Rhea" id="RHEA:74079"/>
        <dbReference type="ChEBI" id="CHEBI:15378"/>
        <dbReference type="ChEBI" id="CHEBI:57540"/>
        <dbReference type="ChEBI" id="CHEBI:57945"/>
        <dbReference type="ChEBI" id="CHEBI:78277"/>
        <dbReference type="ChEBI" id="CHEBI:193091"/>
    </reaction>
    <physiologicalReaction direction="left-to-right" evidence="12">
        <dbReference type="Rhea" id="RHEA:74080"/>
    </physiologicalReaction>
</comment>
<dbReference type="GO" id="GO:0005739">
    <property type="term" value="C:mitochondrion"/>
    <property type="evidence" value="ECO:0007669"/>
    <property type="project" value="TreeGrafter"/>
</dbReference>
<reference evidence="16" key="1">
    <citation type="submission" date="2016-06" db="EMBL/GenBank/DDBJ databases">
        <title>De novo assembly and RNA-Seq shows season-dependent expression and editing in black bear kidneys.</title>
        <authorList>
            <person name="Korstanje R."/>
            <person name="Srivastava A."/>
            <person name="Sarsani V.K."/>
            <person name="Sheehan S.M."/>
            <person name="Seger R.L."/>
            <person name="Barter M.E."/>
            <person name="Lindqvist C."/>
            <person name="Brody L.C."/>
            <person name="Mullikin J.C."/>
        </authorList>
    </citation>
    <scope>NUCLEOTIDE SEQUENCE [LARGE SCALE GENOMIC DNA]</scope>
</reference>
<comment type="cofactor">
    <cofactor evidence="5">
        <name>6-hydroxy-FAD</name>
        <dbReference type="ChEBI" id="CHEBI:60470"/>
    </cofactor>
</comment>
<evidence type="ECO:0000256" key="1">
    <source>
        <dbReference type="ARBA" id="ARBA00006442"/>
    </source>
</evidence>
<dbReference type="Gene3D" id="3.50.50.100">
    <property type="match status" value="1"/>
</dbReference>
<name>A0A452QGR9_URSAM</name>
<comment type="catalytic activity">
    <reaction evidence="10">
        <text>ubiquinone-10 + NADH + H(+) = ubiquinol-10 + NAD(+)</text>
        <dbReference type="Rhea" id="RHEA:61984"/>
        <dbReference type="ChEBI" id="CHEBI:15378"/>
        <dbReference type="ChEBI" id="CHEBI:46245"/>
        <dbReference type="ChEBI" id="CHEBI:57540"/>
        <dbReference type="ChEBI" id="CHEBI:57945"/>
        <dbReference type="ChEBI" id="CHEBI:64183"/>
    </reaction>
    <physiologicalReaction direction="left-to-right" evidence="10">
        <dbReference type="Rhea" id="RHEA:61985"/>
    </physiologicalReaction>
</comment>
<evidence type="ECO:0000256" key="2">
    <source>
        <dbReference type="ARBA" id="ARBA00022630"/>
    </source>
</evidence>
<dbReference type="GO" id="GO:0050660">
    <property type="term" value="F:flavin adenine dinucleotide binding"/>
    <property type="evidence" value="ECO:0007669"/>
    <property type="project" value="TreeGrafter"/>
</dbReference>
<dbReference type="PANTHER" id="PTHR43735">
    <property type="entry name" value="APOPTOSIS-INDUCING FACTOR 1"/>
    <property type="match status" value="1"/>
</dbReference>
<evidence type="ECO:0000256" key="12">
    <source>
        <dbReference type="ARBA" id="ARBA00049479"/>
    </source>
</evidence>
<evidence type="ECO:0000313" key="16">
    <source>
        <dbReference type="Proteomes" id="UP000291022"/>
    </source>
</evidence>
<dbReference type="GO" id="GO:0043065">
    <property type="term" value="P:positive regulation of apoptotic process"/>
    <property type="evidence" value="ECO:0007669"/>
    <property type="project" value="TreeGrafter"/>
</dbReference>
<dbReference type="InterPro" id="IPR023753">
    <property type="entry name" value="FAD/NAD-binding_dom"/>
</dbReference>
<accession>A0A452QGR9</accession>
<evidence type="ECO:0000256" key="9">
    <source>
        <dbReference type="ARBA" id="ARBA00048412"/>
    </source>
</evidence>
<organism evidence="15 16">
    <name type="scientific">Ursus americanus</name>
    <name type="common">American black bear</name>
    <name type="synonym">Euarctos americanus</name>
    <dbReference type="NCBI Taxonomy" id="9643"/>
    <lineage>
        <taxon>Eukaryota</taxon>
        <taxon>Metazoa</taxon>
        <taxon>Chordata</taxon>
        <taxon>Craniata</taxon>
        <taxon>Vertebrata</taxon>
        <taxon>Euteleostomi</taxon>
        <taxon>Mammalia</taxon>
        <taxon>Eutheria</taxon>
        <taxon>Laurasiatheria</taxon>
        <taxon>Carnivora</taxon>
        <taxon>Caniformia</taxon>
        <taxon>Ursidae</taxon>
        <taxon>Ursus</taxon>
    </lineage>
</organism>
<dbReference type="Proteomes" id="UP000291022">
    <property type="component" value="Unassembled WGS sequence"/>
</dbReference>
<sequence>MMVCSVQTPPGSWSPWTWLCSTVTAFTLRQCGVQASFWTFPAFNSVGGVPGEPPCLVRVVRPAVRLCGWGLPRRAFPRTSWEIQLHFPTLLLGTFLPVDPLGGGIATLCVLGQQGGLSEGRGGRQEPKDRLVGPQPGCRARPCRPPAHGSRLTGERVSNLEDLRLNEYGECIRVHTDKGTEVATNLVIVCNGIRINSSAYHSAFDSHLASNGALRVNEYLQVEGCSRVYAIGDCADVKEPKMAYHAGLHASVAVTNIVNSMKQRPLKAYKPGALTFLLAMGRNDGVGQISGFYVGRLMVRLAKSRDLFVSSSWKTMRQSPP</sequence>
<evidence type="ECO:0000256" key="4">
    <source>
        <dbReference type="ARBA" id="ARBA00023002"/>
    </source>
</evidence>
<evidence type="ECO:0000256" key="10">
    <source>
        <dbReference type="ARBA" id="ARBA00049236"/>
    </source>
</evidence>
<protein>
    <recommendedName>
        <fullName evidence="6">Ferroptosis suppressor protein 1</fullName>
    </recommendedName>
    <alternativeName>
        <fullName evidence="7">Apoptosis-inducing factor homologous mitochondrion-associated inducer of death</fullName>
    </alternativeName>
    <alternativeName>
        <fullName evidence="8">p53-responsive gene 3 protein</fullName>
    </alternativeName>
</protein>
<dbReference type="Ensembl" id="ENSUAMT00000004717.1">
    <property type="protein sequence ID" value="ENSUAMP00000004141.1"/>
    <property type="gene ID" value="ENSUAMG00000003797.1"/>
</dbReference>
<feature type="compositionally biased region" description="Basic and acidic residues" evidence="13">
    <location>
        <begin position="121"/>
        <end position="131"/>
    </location>
</feature>
<reference evidence="15" key="3">
    <citation type="submission" date="2025-09" db="UniProtKB">
        <authorList>
            <consortium name="Ensembl"/>
        </authorList>
    </citation>
    <scope>IDENTIFICATION</scope>
</reference>
<proteinExistence type="inferred from homology"/>
<evidence type="ECO:0000256" key="6">
    <source>
        <dbReference type="ARBA" id="ARBA00040253"/>
    </source>
</evidence>
<comment type="catalytic activity">
    <reaction evidence="11">
        <text>phylloquinone + NADH + H(+) = phylloquinol + NAD(+)</text>
        <dbReference type="Rhea" id="RHEA:74075"/>
        <dbReference type="ChEBI" id="CHEBI:15378"/>
        <dbReference type="ChEBI" id="CHEBI:18067"/>
        <dbReference type="ChEBI" id="CHEBI:28433"/>
        <dbReference type="ChEBI" id="CHEBI:57540"/>
        <dbReference type="ChEBI" id="CHEBI:57945"/>
    </reaction>
    <physiologicalReaction direction="left-to-right" evidence="11">
        <dbReference type="Rhea" id="RHEA:74076"/>
    </physiologicalReaction>
</comment>
<keyword evidence="3" id="KW-0274">FAD</keyword>
<dbReference type="InterPro" id="IPR036188">
    <property type="entry name" value="FAD/NAD-bd_sf"/>
</dbReference>
<dbReference type="PANTHER" id="PTHR43735:SF3">
    <property type="entry name" value="FERROPTOSIS SUPPRESSOR PROTEIN 1"/>
    <property type="match status" value="1"/>
</dbReference>
<evidence type="ECO:0000256" key="11">
    <source>
        <dbReference type="ARBA" id="ARBA00049275"/>
    </source>
</evidence>
<evidence type="ECO:0000256" key="7">
    <source>
        <dbReference type="ARBA" id="ARBA00041541"/>
    </source>
</evidence>
<dbReference type="GeneTree" id="ENSGT00390000004582"/>
<comment type="catalytic activity">
    <reaction evidence="9">
        <text>menadione + NADH + H(+) = menadiol + NAD(+)</text>
        <dbReference type="Rhea" id="RHEA:69695"/>
        <dbReference type="ChEBI" id="CHEBI:6746"/>
        <dbReference type="ChEBI" id="CHEBI:15378"/>
        <dbReference type="ChEBI" id="CHEBI:28869"/>
        <dbReference type="ChEBI" id="CHEBI:57540"/>
        <dbReference type="ChEBI" id="CHEBI:57945"/>
    </reaction>
    <physiologicalReaction direction="left-to-right" evidence="9">
        <dbReference type="Rhea" id="RHEA:69696"/>
    </physiologicalReaction>
</comment>
<feature type="domain" description="FAD/NAD(P)-binding" evidence="14">
    <location>
        <begin position="171"/>
        <end position="247"/>
    </location>
</feature>
<dbReference type="Pfam" id="PF07992">
    <property type="entry name" value="Pyr_redox_2"/>
    <property type="match status" value="1"/>
</dbReference>
<evidence type="ECO:0000256" key="5">
    <source>
        <dbReference type="ARBA" id="ARBA00037027"/>
    </source>
</evidence>
<keyword evidence="16" id="KW-1185">Reference proteome</keyword>
<feature type="region of interest" description="Disordered" evidence="13">
    <location>
        <begin position="117"/>
        <end position="152"/>
    </location>
</feature>
<comment type="similarity">
    <text evidence="1">Belongs to the FAD-dependent oxidoreductase family.</text>
</comment>
<dbReference type="GO" id="GO:0008637">
    <property type="term" value="P:apoptotic mitochondrial changes"/>
    <property type="evidence" value="ECO:0007669"/>
    <property type="project" value="TreeGrafter"/>
</dbReference>
<evidence type="ECO:0000259" key="14">
    <source>
        <dbReference type="Pfam" id="PF07992"/>
    </source>
</evidence>
<gene>
    <name evidence="15" type="primary">AIFM2</name>
</gene>
<evidence type="ECO:0000256" key="13">
    <source>
        <dbReference type="SAM" id="MobiDB-lite"/>
    </source>
</evidence>
<keyword evidence="4" id="KW-0560">Oxidoreductase</keyword>
<dbReference type="GO" id="GO:0004174">
    <property type="term" value="F:electron-transferring-flavoprotein dehydrogenase activity"/>
    <property type="evidence" value="ECO:0007669"/>
    <property type="project" value="TreeGrafter"/>
</dbReference>
<reference evidence="15" key="2">
    <citation type="submission" date="2025-08" db="UniProtKB">
        <authorList>
            <consortium name="Ensembl"/>
        </authorList>
    </citation>
    <scope>IDENTIFICATION</scope>
</reference>
<evidence type="ECO:0000256" key="3">
    <source>
        <dbReference type="ARBA" id="ARBA00022827"/>
    </source>
</evidence>
<dbReference type="SUPFAM" id="SSF51905">
    <property type="entry name" value="FAD/NAD(P)-binding domain"/>
    <property type="match status" value="1"/>
</dbReference>
<dbReference type="AlphaFoldDB" id="A0A452QGR9"/>
<evidence type="ECO:0000256" key="8">
    <source>
        <dbReference type="ARBA" id="ARBA00042318"/>
    </source>
</evidence>
<keyword evidence="2" id="KW-0285">Flavoprotein</keyword>
<evidence type="ECO:0000313" key="15">
    <source>
        <dbReference type="Ensembl" id="ENSUAMP00000004141.1"/>
    </source>
</evidence>